<evidence type="ECO:0000313" key="4">
    <source>
        <dbReference type="EMBL" id="TJY64503.1"/>
    </source>
</evidence>
<dbReference type="Gene3D" id="2.60.120.200">
    <property type="match status" value="1"/>
</dbReference>
<gene>
    <name evidence="4" type="ORF">FAZ19_15005</name>
</gene>
<evidence type="ECO:0000256" key="2">
    <source>
        <dbReference type="SAM" id="SignalP"/>
    </source>
</evidence>
<dbReference type="AlphaFoldDB" id="A0A4U0GZ77"/>
<dbReference type="Proteomes" id="UP000309872">
    <property type="component" value="Unassembled WGS sequence"/>
</dbReference>
<keyword evidence="2" id="KW-0732">Signal</keyword>
<feature type="chain" id="PRO_5020831683" description="GH16 domain-containing protein" evidence="2">
    <location>
        <begin position="18"/>
        <end position="379"/>
    </location>
</feature>
<dbReference type="PROSITE" id="PS51762">
    <property type="entry name" value="GH16_2"/>
    <property type="match status" value="1"/>
</dbReference>
<protein>
    <recommendedName>
        <fullName evidence="3">GH16 domain-containing protein</fullName>
    </recommendedName>
</protein>
<dbReference type="InterPro" id="IPR013320">
    <property type="entry name" value="ConA-like_dom_sf"/>
</dbReference>
<sequence>MHMKIYILLLTCMVVYACGKSSAPMGEDSTDEVPTPEEEAVTFTFDALERVGYFDAGLKFTVVAGHKNIRSRGVVYSTKENPTKSDEMSLAVSTTGSGSFEVGLDKLLEGKTYYVRPFAEKTSGTIFYGDQVTFETVSYPKPTVYLDSLTFLNQQTFETYWKMFYPWGTDHNGSARMYEDQVSLDGAGVLKIRADRTEVWEGYSTADPWLRIFYHSGAIHAKQQILVNDEKPYWVVSGDFQVPTMVGSWPAFWISGAWTWPPEIDIMEFKGNNTNWQNTVTGPNWQNTSWQTTKTVVENAGSWHNYKLIMYKTSATHVAAELYIDGQKKATHTGDFIGKPFWLIINMQMEGASGGHASGPQSTEMQARNIYLAAYDVIP</sequence>
<dbReference type="RefSeq" id="WP_169305664.1">
    <property type="nucleotide sequence ID" value="NZ_BMJX01000004.1"/>
</dbReference>
<evidence type="ECO:0000256" key="1">
    <source>
        <dbReference type="ARBA" id="ARBA00006865"/>
    </source>
</evidence>
<dbReference type="SUPFAM" id="SSF49899">
    <property type="entry name" value="Concanavalin A-like lectins/glucanases"/>
    <property type="match status" value="1"/>
</dbReference>
<feature type="domain" description="GH16" evidence="3">
    <location>
        <begin position="132"/>
        <end position="379"/>
    </location>
</feature>
<organism evidence="4 5">
    <name type="scientific">Sphingobacterium alkalisoli</name>
    <dbReference type="NCBI Taxonomy" id="1874115"/>
    <lineage>
        <taxon>Bacteria</taxon>
        <taxon>Pseudomonadati</taxon>
        <taxon>Bacteroidota</taxon>
        <taxon>Sphingobacteriia</taxon>
        <taxon>Sphingobacteriales</taxon>
        <taxon>Sphingobacteriaceae</taxon>
        <taxon>Sphingobacterium</taxon>
    </lineage>
</organism>
<dbReference type="GO" id="GO:0004553">
    <property type="term" value="F:hydrolase activity, hydrolyzing O-glycosyl compounds"/>
    <property type="evidence" value="ECO:0007669"/>
    <property type="project" value="InterPro"/>
</dbReference>
<feature type="signal peptide" evidence="2">
    <location>
        <begin position="1"/>
        <end position="17"/>
    </location>
</feature>
<proteinExistence type="inferred from homology"/>
<accession>A0A4U0GZ77</accession>
<name>A0A4U0GZ77_9SPHI</name>
<dbReference type="EMBL" id="SUKA01000004">
    <property type="protein sequence ID" value="TJY64503.1"/>
    <property type="molecule type" value="Genomic_DNA"/>
</dbReference>
<comment type="similarity">
    <text evidence="1">Belongs to the glycosyl hydrolase 16 family.</text>
</comment>
<dbReference type="InterPro" id="IPR000757">
    <property type="entry name" value="Beta-glucanase-like"/>
</dbReference>
<evidence type="ECO:0000313" key="5">
    <source>
        <dbReference type="Proteomes" id="UP000309872"/>
    </source>
</evidence>
<evidence type="ECO:0000259" key="3">
    <source>
        <dbReference type="PROSITE" id="PS51762"/>
    </source>
</evidence>
<comment type="caution">
    <text evidence="4">The sequence shown here is derived from an EMBL/GenBank/DDBJ whole genome shotgun (WGS) entry which is preliminary data.</text>
</comment>
<dbReference type="GO" id="GO:0005975">
    <property type="term" value="P:carbohydrate metabolic process"/>
    <property type="evidence" value="ECO:0007669"/>
    <property type="project" value="InterPro"/>
</dbReference>
<keyword evidence="5" id="KW-1185">Reference proteome</keyword>
<reference evidence="4 5" key="1">
    <citation type="submission" date="2019-04" db="EMBL/GenBank/DDBJ databases">
        <title>Sphingobacterium olei sp. nov., isolated from oil-contaminated soil.</title>
        <authorList>
            <person name="Liu B."/>
        </authorList>
    </citation>
    <scope>NUCLEOTIDE SEQUENCE [LARGE SCALE GENOMIC DNA]</scope>
    <source>
        <strain evidence="4 5">Y3L14</strain>
    </source>
</reference>
<dbReference type="PROSITE" id="PS51257">
    <property type="entry name" value="PROKAR_LIPOPROTEIN"/>
    <property type="match status" value="1"/>
</dbReference>